<feature type="domain" description="Ubiquitin-like protease family profile" evidence="5">
    <location>
        <begin position="504"/>
        <end position="583"/>
    </location>
</feature>
<sequence>MLSDELRQTAENFLPTTLDALSTLCGDIARAEPNIDLATLVPAATLSAFNDIVTNMVSDSKTRQYIRALQSSKWCLPPWRAYLDLGTLRSRDFMAALNKMTDVLDYPTALRFLDEARDSRQSAPTRGVSKTSDRTAKDVTVALQLSGAPAAIRAPRVTSKKRKRAVVGAGRDEEGKEKLGSGDMTDDEFMAGSNSDSEDGTDEERDSRRNNLQRDDDAKAGANQEVGNHRHMGGGIEAAFDGHDNHDNHGICKKQKTSPDEGESVDRLSNNNDNDLEGDFSNVIEPGSDSEQASPPADHHTGSRTEVASVYPGAFGHASRRPELGLSTPSSCIVSPNQLVRSRPGPFAQVHPTPLRHPLKFAGFPLTPEHTSSTKVGVQARLLSQRGTYPLPASPPATLLKTASQMLSLCEQSRTSEPVGRASKVIEIGDDLENGTPKARSEGLSDRAFDSLQNTRWLSSDAVFGLLLLFNPDPERIFVVDPGLMDGTGIPMMPSTLQECHRKLLFPFCWSDRHWTIGVFDRDRMSTEVYDPLHSPETLRDTAAAIDQMLVCIGAANDARTITQSISKTELKQSNGYDCGIYASVVGIFWMFQTPIPLMIEPSIWRYAGRLALSSVEPHLVLAASEMPAVPPTLPACPPDTTAEEACADVRKYIVANEVVLHNPIESPDYTQISSFASRVAATELDAHTLRQNLCVQLNRELRLREETSRCPSLPVPTKLKKIRAVLAGVEAVKEGLRQERDVASQFVGILKERAKRCSAKEIDSM</sequence>
<evidence type="ECO:0000256" key="2">
    <source>
        <dbReference type="ARBA" id="ARBA00022670"/>
    </source>
</evidence>
<feature type="compositionally biased region" description="Basic and acidic residues" evidence="4">
    <location>
        <begin position="170"/>
        <end position="180"/>
    </location>
</feature>
<evidence type="ECO:0000313" key="6">
    <source>
        <dbReference type="EMBL" id="KJX93121.1"/>
    </source>
</evidence>
<dbReference type="InterPro" id="IPR038765">
    <property type="entry name" value="Papain-like_cys_pep_sf"/>
</dbReference>
<dbReference type="InterPro" id="IPR003653">
    <property type="entry name" value="Peptidase_C48_C"/>
</dbReference>
<dbReference type="GO" id="GO:0008234">
    <property type="term" value="F:cysteine-type peptidase activity"/>
    <property type="evidence" value="ECO:0007669"/>
    <property type="project" value="InterPro"/>
</dbReference>
<name>A0A0F4G6X5_9PEZI</name>
<comment type="caution">
    <text evidence="6">The sequence shown here is derived from an EMBL/GenBank/DDBJ whole genome shotgun (WGS) entry which is preliminary data.</text>
</comment>
<keyword evidence="7" id="KW-1185">Reference proteome</keyword>
<dbReference type="Gene3D" id="3.40.395.10">
    <property type="entry name" value="Adenoviral Proteinase, Chain A"/>
    <property type="match status" value="1"/>
</dbReference>
<accession>A0A0F4G6X5</accession>
<reference evidence="6 7" key="1">
    <citation type="submission" date="2015-03" db="EMBL/GenBank/DDBJ databases">
        <title>RNA-seq based gene annotation and comparative genomics of four Zymoseptoria species reveal species-specific pathogenicity related genes and transposable element activity.</title>
        <authorList>
            <person name="Grandaubert J."/>
            <person name="Bhattacharyya A."/>
            <person name="Stukenbrock E.H."/>
        </authorList>
    </citation>
    <scope>NUCLEOTIDE SEQUENCE [LARGE SCALE GENOMIC DNA]</scope>
    <source>
        <strain evidence="6 7">Zb18110</strain>
    </source>
</reference>
<dbReference type="Proteomes" id="UP000033647">
    <property type="component" value="Unassembled WGS sequence"/>
</dbReference>
<dbReference type="AlphaFoldDB" id="A0A0F4G6X5"/>
<evidence type="ECO:0000313" key="7">
    <source>
        <dbReference type="Proteomes" id="UP000033647"/>
    </source>
</evidence>
<keyword evidence="2" id="KW-0645">Protease</keyword>
<dbReference type="EMBL" id="LAFY01004355">
    <property type="protein sequence ID" value="KJX93121.1"/>
    <property type="molecule type" value="Genomic_DNA"/>
</dbReference>
<feature type="compositionally biased region" description="Basic and acidic residues" evidence="4">
    <location>
        <begin position="205"/>
        <end position="219"/>
    </location>
</feature>
<dbReference type="Pfam" id="PF02902">
    <property type="entry name" value="Peptidase_C48"/>
    <property type="match status" value="1"/>
</dbReference>
<evidence type="ECO:0000259" key="5">
    <source>
        <dbReference type="Pfam" id="PF02902"/>
    </source>
</evidence>
<keyword evidence="3" id="KW-0378">Hydrolase</keyword>
<feature type="region of interest" description="Disordered" evidence="4">
    <location>
        <begin position="153"/>
        <end position="304"/>
    </location>
</feature>
<evidence type="ECO:0000256" key="4">
    <source>
        <dbReference type="SAM" id="MobiDB-lite"/>
    </source>
</evidence>
<dbReference type="GO" id="GO:0006508">
    <property type="term" value="P:proteolysis"/>
    <property type="evidence" value="ECO:0007669"/>
    <property type="project" value="UniProtKB-KW"/>
</dbReference>
<evidence type="ECO:0000256" key="3">
    <source>
        <dbReference type="ARBA" id="ARBA00022801"/>
    </source>
</evidence>
<protein>
    <recommendedName>
        <fullName evidence="5">Ubiquitin-like protease family profile domain-containing protein</fullName>
    </recommendedName>
</protein>
<evidence type="ECO:0000256" key="1">
    <source>
        <dbReference type="ARBA" id="ARBA00005234"/>
    </source>
</evidence>
<gene>
    <name evidence="6" type="ORF">TI39_contig4396g00002</name>
</gene>
<feature type="compositionally biased region" description="Basic and acidic residues" evidence="4">
    <location>
        <begin position="240"/>
        <end position="250"/>
    </location>
</feature>
<dbReference type="OrthoDB" id="10616970at2759"/>
<organism evidence="6 7">
    <name type="scientific">Zymoseptoria brevis</name>
    <dbReference type="NCBI Taxonomy" id="1047168"/>
    <lineage>
        <taxon>Eukaryota</taxon>
        <taxon>Fungi</taxon>
        <taxon>Dikarya</taxon>
        <taxon>Ascomycota</taxon>
        <taxon>Pezizomycotina</taxon>
        <taxon>Dothideomycetes</taxon>
        <taxon>Dothideomycetidae</taxon>
        <taxon>Mycosphaerellales</taxon>
        <taxon>Mycosphaerellaceae</taxon>
        <taxon>Zymoseptoria</taxon>
    </lineage>
</organism>
<comment type="similarity">
    <text evidence="1">Belongs to the peptidase C48 family.</text>
</comment>
<dbReference type="GO" id="GO:0019783">
    <property type="term" value="F:ubiquitin-like protein peptidase activity"/>
    <property type="evidence" value="ECO:0007669"/>
    <property type="project" value="UniProtKB-ARBA"/>
</dbReference>
<proteinExistence type="inferred from homology"/>
<dbReference type="SUPFAM" id="SSF54001">
    <property type="entry name" value="Cysteine proteinases"/>
    <property type="match status" value="1"/>
</dbReference>